<keyword evidence="6" id="KW-0560">Oxidoreductase</keyword>
<feature type="transmembrane region" description="Helical" evidence="13">
    <location>
        <begin position="99"/>
        <end position="122"/>
    </location>
</feature>
<keyword evidence="2" id="KW-1003">Cell membrane</keyword>
<evidence type="ECO:0000256" key="2">
    <source>
        <dbReference type="ARBA" id="ARBA00022475"/>
    </source>
</evidence>
<dbReference type="InterPro" id="IPR050450">
    <property type="entry name" value="COX15/CtaA_HemeA_synthase"/>
</dbReference>
<dbReference type="Proteomes" id="UP001595685">
    <property type="component" value="Unassembled WGS sequence"/>
</dbReference>
<evidence type="ECO:0000313" key="14">
    <source>
        <dbReference type="EMBL" id="MFC3687551.1"/>
    </source>
</evidence>
<dbReference type="PANTHER" id="PTHR35457">
    <property type="entry name" value="HEME A SYNTHASE"/>
    <property type="match status" value="1"/>
</dbReference>
<evidence type="ECO:0000256" key="7">
    <source>
        <dbReference type="ARBA" id="ARBA00023004"/>
    </source>
</evidence>
<keyword evidence="7" id="KW-0408">Iron</keyword>
<evidence type="ECO:0000313" key="15">
    <source>
        <dbReference type="Proteomes" id="UP001595685"/>
    </source>
</evidence>
<dbReference type="InterPro" id="IPR003780">
    <property type="entry name" value="COX15/CtaA_fam"/>
</dbReference>
<protein>
    <submittedName>
        <fullName evidence="14">Heme A synthase</fullName>
    </submittedName>
</protein>
<organism evidence="14 15">
    <name type="scientific">Aquipuribacter hungaricus</name>
    <dbReference type="NCBI Taxonomy" id="545624"/>
    <lineage>
        <taxon>Bacteria</taxon>
        <taxon>Bacillati</taxon>
        <taxon>Actinomycetota</taxon>
        <taxon>Actinomycetes</taxon>
        <taxon>Micrococcales</taxon>
        <taxon>Intrasporangiaceae</taxon>
        <taxon>Aquipuribacter</taxon>
    </lineage>
</organism>
<comment type="pathway">
    <text evidence="11">Porphyrin-containing compound metabolism.</text>
</comment>
<keyword evidence="8" id="KW-0350">Heme biosynthesis</keyword>
<dbReference type="EMBL" id="JBHRWW010000002">
    <property type="protein sequence ID" value="MFC3687551.1"/>
    <property type="molecule type" value="Genomic_DNA"/>
</dbReference>
<feature type="transmembrane region" description="Helical" evidence="13">
    <location>
        <begin position="12"/>
        <end position="33"/>
    </location>
</feature>
<feature type="transmembrane region" description="Helical" evidence="13">
    <location>
        <begin position="128"/>
        <end position="149"/>
    </location>
</feature>
<comment type="caution">
    <text evidence="14">The sequence shown here is derived from an EMBL/GenBank/DDBJ whole genome shotgun (WGS) entry which is preliminary data.</text>
</comment>
<keyword evidence="3 13" id="KW-0812">Transmembrane</keyword>
<evidence type="ECO:0000256" key="9">
    <source>
        <dbReference type="ARBA" id="ARBA00023136"/>
    </source>
</evidence>
<feature type="transmembrane region" description="Helical" evidence="13">
    <location>
        <begin position="161"/>
        <end position="184"/>
    </location>
</feature>
<feature type="transmembrane region" description="Helical" evidence="13">
    <location>
        <begin position="215"/>
        <end position="238"/>
    </location>
</feature>
<reference evidence="15" key="1">
    <citation type="journal article" date="2019" name="Int. J. Syst. Evol. Microbiol.">
        <title>The Global Catalogue of Microorganisms (GCM) 10K type strain sequencing project: providing services to taxonomists for standard genome sequencing and annotation.</title>
        <authorList>
            <consortium name="The Broad Institute Genomics Platform"/>
            <consortium name="The Broad Institute Genome Sequencing Center for Infectious Disease"/>
            <person name="Wu L."/>
            <person name="Ma J."/>
        </authorList>
    </citation>
    <scope>NUCLEOTIDE SEQUENCE [LARGE SCALE GENOMIC DNA]</scope>
    <source>
        <strain evidence="15">NCAIM B.02333</strain>
    </source>
</reference>
<name>A0ABV7WCK3_9MICO</name>
<evidence type="ECO:0000256" key="13">
    <source>
        <dbReference type="SAM" id="Phobius"/>
    </source>
</evidence>
<keyword evidence="15" id="KW-1185">Reference proteome</keyword>
<evidence type="ECO:0000256" key="4">
    <source>
        <dbReference type="ARBA" id="ARBA00022723"/>
    </source>
</evidence>
<evidence type="ECO:0000256" key="12">
    <source>
        <dbReference type="SAM" id="MobiDB-lite"/>
    </source>
</evidence>
<keyword evidence="10" id="KW-1015">Disulfide bond</keyword>
<feature type="compositionally biased region" description="Low complexity" evidence="12">
    <location>
        <begin position="317"/>
        <end position="343"/>
    </location>
</feature>
<evidence type="ECO:0000256" key="1">
    <source>
        <dbReference type="ARBA" id="ARBA00004141"/>
    </source>
</evidence>
<evidence type="ECO:0000256" key="3">
    <source>
        <dbReference type="ARBA" id="ARBA00022692"/>
    </source>
</evidence>
<evidence type="ECO:0000256" key="10">
    <source>
        <dbReference type="ARBA" id="ARBA00023157"/>
    </source>
</evidence>
<comment type="subcellular location">
    <subcellularLocation>
        <location evidence="1">Membrane</location>
        <topology evidence="1">Multi-pass membrane protein</topology>
    </subcellularLocation>
</comment>
<keyword evidence="9 13" id="KW-0472">Membrane</keyword>
<dbReference type="PANTHER" id="PTHR35457:SF1">
    <property type="entry name" value="HEME A SYNTHASE"/>
    <property type="match status" value="1"/>
</dbReference>
<feature type="transmembrane region" description="Helical" evidence="13">
    <location>
        <begin position="74"/>
        <end position="92"/>
    </location>
</feature>
<dbReference type="Pfam" id="PF02628">
    <property type="entry name" value="COX15-CtaA"/>
    <property type="match status" value="1"/>
</dbReference>
<evidence type="ECO:0000256" key="6">
    <source>
        <dbReference type="ARBA" id="ARBA00023002"/>
    </source>
</evidence>
<accession>A0ABV7WCK3</accession>
<evidence type="ECO:0000256" key="8">
    <source>
        <dbReference type="ARBA" id="ARBA00023133"/>
    </source>
</evidence>
<sequence length="343" mass="34969">MAAPPARLPRVVTIAVVVNLVVQVGIVVTGGLVRLTASGLGCPTWPECVPGSFTPTVEQELGIHPVIEFGNRTLTGVVAVAALAVVVLLWLYRRRLLGYGLAVLVGTALQAVLGGITVLTGLHPATVAAHFLVSALLVAVSAALLLRLHEPDGPRRLLLPAPLRLLTAGLVLAGSATVVVGTLVTGSGPHSGDAEVPVRFDLDPRAISTLHAEGVVLFLGLLLGLLAAVHALGVPALLRRRTWQLLAVTLSQGGIGYVQYFTGLPRALVNLHMLGACLLVVALVALVMATRVRGPVAGPDGADDARTDAVTGTRTVAGTQAPAAPAAAPAPQAGPRPGQLVTS</sequence>
<proteinExistence type="predicted"/>
<gene>
    <name evidence="14" type="ORF">ACFOLH_04275</name>
</gene>
<dbReference type="RefSeq" id="WP_340291972.1">
    <property type="nucleotide sequence ID" value="NZ_JBBEOI010000055.1"/>
</dbReference>
<keyword evidence="5 13" id="KW-1133">Transmembrane helix</keyword>
<keyword evidence="4" id="KW-0479">Metal-binding</keyword>
<feature type="transmembrane region" description="Helical" evidence="13">
    <location>
        <begin position="268"/>
        <end position="289"/>
    </location>
</feature>
<feature type="region of interest" description="Disordered" evidence="12">
    <location>
        <begin position="297"/>
        <end position="343"/>
    </location>
</feature>
<evidence type="ECO:0000256" key="5">
    <source>
        <dbReference type="ARBA" id="ARBA00022989"/>
    </source>
</evidence>
<evidence type="ECO:0000256" key="11">
    <source>
        <dbReference type="ARBA" id="ARBA00023444"/>
    </source>
</evidence>